<protein>
    <submittedName>
        <fullName evidence="1">Uncharacterized protein</fullName>
    </submittedName>
</protein>
<comment type="caution">
    <text evidence="1">The sequence shown here is derived from an EMBL/GenBank/DDBJ whole genome shotgun (WGS) entry which is preliminary data.</text>
</comment>
<organism evidence="1 2">
    <name type="scientific">Lentzea roselyniae</name>
    <dbReference type="NCBI Taxonomy" id="531940"/>
    <lineage>
        <taxon>Bacteria</taxon>
        <taxon>Bacillati</taxon>
        <taxon>Actinomycetota</taxon>
        <taxon>Actinomycetes</taxon>
        <taxon>Pseudonocardiales</taxon>
        <taxon>Pseudonocardiaceae</taxon>
        <taxon>Lentzea</taxon>
    </lineage>
</organism>
<evidence type="ECO:0000313" key="1">
    <source>
        <dbReference type="EMBL" id="GAA3642471.1"/>
    </source>
</evidence>
<sequence length="86" mass="9275">MPLALVREPGEGAGTDLFPVRQGEHQGGFQDSAAAAVPYHSPVIQMAEEMRGRPPYGRSRQGTVACGQCRGMVRSPLRGRHDFVPS</sequence>
<accession>A0ABP7AYB9</accession>
<dbReference type="Proteomes" id="UP001500711">
    <property type="component" value="Unassembled WGS sequence"/>
</dbReference>
<gene>
    <name evidence="1" type="ORF">GCM10022267_31350</name>
</gene>
<proteinExistence type="predicted"/>
<name>A0ABP7AYB9_9PSEU</name>
<evidence type="ECO:0000313" key="2">
    <source>
        <dbReference type="Proteomes" id="UP001500711"/>
    </source>
</evidence>
<reference evidence="2" key="1">
    <citation type="journal article" date="2019" name="Int. J. Syst. Evol. Microbiol.">
        <title>The Global Catalogue of Microorganisms (GCM) 10K type strain sequencing project: providing services to taxonomists for standard genome sequencing and annotation.</title>
        <authorList>
            <consortium name="The Broad Institute Genomics Platform"/>
            <consortium name="The Broad Institute Genome Sequencing Center for Infectious Disease"/>
            <person name="Wu L."/>
            <person name="Ma J."/>
        </authorList>
    </citation>
    <scope>NUCLEOTIDE SEQUENCE [LARGE SCALE GENOMIC DNA]</scope>
    <source>
        <strain evidence="2">JCM 17494</strain>
    </source>
</reference>
<keyword evidence="2" id="KW-1185">Reference proteome</keyword>
<dbReference type="EMBL" id="BAABBE010000008">
    <property type="protein sequence ID" value="GAA3642471.1"/>
    <property type="molecule type" value="Genomic_DNA"/>
</dbReference>